<evidence type="ECO:0000256" key="4">
    <source>
        <dbReference type="ARBA" id="ARBA00023136"/>
    </source>
</evidence>
<feature type="transmembrane region" description="Helical" evidence="5">
    <location>
        <begin position="21"/>
        <end position="43"/>
    </location>
</feature>
<evidence type="ECO:0000256" key="1">
    <source>
        <dbReference type="ARBA" id="ARBA00004141"/>
    </source>
</evidence>
<evidence type="ECO:0000256" key="3">
    <source>
        <dbReference type="ARBA" id="ARBA00022989"/>
    </source>
</evidence>
<evidence type="ECO:0000313" key="6">
    <source>
        <dbReference type="EMBL" id="SFV58577.1"/>
    </source>
</evidence>
<name>A0A1W1BYL4_9ZZZZ</name>
<dbReference type="Pfam" id="PF07264">
    <property type="entry name" value="EI24"/>
    <property type="match status" value="1"/>
</dbReference>
<dbReference type="InterPro" id="IPR059112">
    <property type="entry name" value="CysZ/EI24"/>
</dbReference>
<feature type="transmembrane region" description="Helical" evidence="5">
    <location>
        <begin position="103"/>
        <end position="124"/>
    </location>
</feature>
<evidence type="ECO:0000256" key="5">
    <source>
        <dbReference type="SAM" id="Phobius"/>
    </source>
</evidence>
<organism evidence="6">
    <name type="scientific">hydrothermal vent metagenome</name>
    <dbReference type="NCBI Taxonomy" id="652676"/>
    <lineage>
        <taxon>unclassified sequences</taxon>
        <taxon>metagenomes</taxon>
        <taxon>ecological metagenomes</taxon>
    </lineage>
</organism>
<feature type="transmembrane region" description="Helical" evidence="5">
    <location>
        <begin position="267"/>
        <end position="290"/>
    </location>
</feature>
<feature type="transmembrane region" description="Helical" evidence="5">
    <location>
        <begin position="67"/>
        <end position="91"/>
    </location>
</feature>
<reference evidence="6" key="1">
    <citation type="submission" date="2016-10" db="EMBL/GenBank/DDBJ databases">
        <authorList>
            <person name="de Groot N.N."/>
        </authorList>
    </citation>
    <scope>NUCLEOTIDE SEQUENCE</scope>
</reference>
<keyword evidence="4 5" id="KW-0472">Membrane</keyword>
<dbReference type="AlphaFoldDB" id="A0A1W1BYL4"/>
<dbReference type="EMBL" id="FPHL01000017">
    <property type="protein sequence ID" value="SFV58577.1"/>
    <property type="molecule type" value="Genomic_DNA"/>
</dbReference>
<sequence length="305" mass="35116">MKNAMRSVVFGFKEILNWHTMYYALISGLLVTAVWTGIGFYFWDGLMSLSSHIVGLVPFSMIRSNGAWMLSTFLWLQAVLLTFALVFAFFGNLILQRVSKEKYTYFSLIVAGFSAILWAAVWFFKGNYIYHQFLKLLTWLPFETIDKGIAFLIGFYLIYNAIVMTLLFVASIFSEAIVVSVEKRHFDDKEVVRDHSFNVIGYTLRDTLIFAGISLLAFPLLFIPVLNIIVQVSLWIWLIKDTLTYDAASLSYETVNKEELKAHKAGIWYISLMTALFNFIPVLNLFGPYFGEIAMFHYMKSVQKQ</sequence>
<proteinExistence type="predicted"/>
<gene>
    <name evidence="6" type="ORF">MNB_SV-10-981</name>
</gene>
<keyword evidence="3 5" id="KW-1133">Transmembrane helix</keyword>
<evidence type="ECO:0000256" key="2">
    <source>
        <dbReference type="ARBA" id="ARBA00022692"/>
    </source>
</evidence>
<feature type="transmembrane region" description="Helical" evidence="5">
    <location>
        <begin position="149"/>
        <end position="174"/>
    </location>
</feature>
<comment type="subcellular location">
    <subcellularLocation>
        <location evidence="1">Membrane</location>
        <topology evidence="1">Multi-pass membrane protein</topology>
    </subcellularLocation>
</comment>
<feature type="transmembrane region" description="Helical" evidence="5">
    <location>
        <begin position="208"/>
        <end position="238"/>
    </location>
</feature>
<keyword evidence="2 5" id="KW-0812">Transmembrane</keyword>
<protein>
    <submittedName>
        <fullName evidence="6">Probable transmembrane protein</fullName>
    </submittedName>
</protein>
<accession>A0A1W1BYL4</accession>